<evidence type="ECO:0000313" key="4">
    <source>
        <dbReference type="Proteomes" id="UP000520767"/>
    </source>
</evidence>
<dbReference type="Pfam" id="PF03009">
    <property type="entry name" value="GDPD"/>
    <property type="match status" value="1"/>
</dbReference>
<evidence type="ECO:0000259" key="2">
    <source>
        <dbReference type="PROSITE" id="PS51704"/>
    </source>
</evidence>
<proteinExistence type="predicted"/>
<dbReference type="Proteomes" id="UP000520767">
    <property type="component" value="Unassembled WGS sequence"/>
</dbReference>
<dbReference type="EMBL" id="JACHJQ010000004">
    <property type="protein sequence ID" value="MBB4908142.1"/>
    <property type="molecule type" value="Genomic_DNA"/>
</dbReference>
<reference evidence="3 4" key="1">
    <citation type="submission" date="2020-08" db="EMBL/GenBank/DDBJ databases">
        <title>Genomic Encyclopedia of Type Strains, Phase III (KMG-III): the genomes of soil and plant-associated and newly described type strains.</title>
        <authorList>
            <person name="Whitman W."/>
        </authorList>
    </citation>
    <scope>NUCLEOTIDE SEQUENCE [LARGE SCALE GENOMIC DNA]</scope>
    <source>
        <strain evidence="3 4">CECT 8960</strain>
    </source>
</reference>
<dbReference type="InterPro" id="IPR030395">
    <property type="entry name" value="GP_PDE_dom"/>
</dbReference>
<protein>
    <submittedName>
        <fullName evidence="3">Glycerophosphoryl diester phosphodiesterase</fullName>
        <ecNumber evidence="3">3.1.4.46</ecNumber>
    </submittedName>
</protein>
<comment type="caution">
    <text evidence="3">The sequence shown here is derived from an EMBL/GenBank/DDBJ whole genome shotgun (WGS) entry which is preliminary data.</text>
</comment>
<dbReference type="PANTHER" id="PTHR46211:SF1">
    <property type="entry name" value="GLYCEROPHOSPHODIESTER PHOSPHODIESTERASE, CYTOPLASMIC"/>
    <property type="match status" value="1"/>
</dbReference>
<dbReference type="AlphaFoldDB" id="A0A7W7VFB8"/>
<feature type="domain" description="GP-PDE" evidence="2">
    <location>
        <begin position="33"/>
        <end position="281"/>
    </location>
</feature>
<gene>
    <name evidence="3" type="ORF">FHR82_004384</name>
</gene>
<dbReference type="InterPro" id="IPR017946">
    <property type="entry name" value="PLC-like_Pdiesterase_TIM-brl"/>
</dbReference>
<evidence type="ECO:0000313" key="3">
    <source>
        <dbReference type="EMBL" id="MBB4908142.1"/>
    </source>
</evidence>
<organism evidence="3 4">
    <name type="scientific">Actinophytocola algeriensis</name>
    <dbReference type="NCBI Taxonomy" id="1768010"/>
    <lineage>
        <taxon>Bacteria</taxon>
        <taxon>Bacillati</taxon>
        <taxon>Actinomycetota</taxon>
        <taxon>Actinomycetes</taxon>
        <taxon>Pseudonocardiales</taxon>
        <taxon>Pseudonocardiaceae</taxon>
    </lineage>
</organism>
<dbReference type="Gene3D" id="3.20.20.190">
    <property type="entry name" value="Phosphatidylinositol (PI) phosphodiesterase"/>
    <property type="match status" value="1"/>
</dbReference>
<evidence type="ECO:0000256" key="1">
    <source>
        <dbReference type="SAM" id="SignalP"/>
    </source>
</evidence>
<keyword evidence="4" id="KW-1185">Reference proteome</keyword>
<accession>A0A7W7VFB8</accession>
<feature type="signal peptide" evidence="1">
    <location>
        <begin position="1"/>
        <end position="27"/>
    </location>
</feature>
<feature type="chain" id="PRO_5031300238" evidence="1">
    <location>
        <begin position="28"/>
        <end position="289"/>
    </location>
</feature>
<dbReference type="GO" id="GO:0008889">
    <property type="term" value="F:glycerophosphodiester phosphodiesterase activity"/>
    <property type="evidence" value="ECO:0007669"/>
    <property type="project" value="UniProtKB-EC"/>
</dbReference>
<dbReference type="PANTHER" id="PTHR46211">
    <property type="entry name" value="GLYCEROPHOSPHORYL DIESTER PHOSPHODIESTERASE"/>
    <property type="match status" value="1"/>
</dbReference>
<sequence length="289" mass="31035">MARTPGILALTAVLVAVGSGLAPQAAADVRPDLTNVAHRGASAHAPENTLAAMRLGVTMDAHMVEIDVQRTADGHIVLMHDTNLVRTTDAEEVFPDHGSYDVSAFTLAEIRRLDAGEWFGQEFDGEKVPTLREALAVLRGGDVGLLLEIKEPARYPGIEKQVAKQLDRWWLKPAPPGLAHRLVVQSFDWASMKRSQDLLPRIPHGLLGRVPEAEIAAYAEWADQINPGFTTVDAAYVQAVHDAGLEIYVYTVNAAADMEAQIAKGVDGIITNYPDVLAGLIAGEGRAAA</sequence>
<dbReference type="RefSeq" id="WP_184812247.1">
    <property type="nucleotide sequence ID" value="NZ_JACHJQ010000004.1"/>
</dbReference>
<keyword evidence="3" id="KW-0378">Hydrolase</keyword>
<dbReference type="PROSITE" id="PS51704">
    <property type="entry name" value="GP_PDE"/>
    <property type="match status" value="1"/>
</dbReference>
<keyword evidence="1" id="KW-0732">Signal</keyword>
<dbReference type="EC" id="3.1.4.46" evidence="3"/>
<dbReference type="SUPFAM" id="SSF51695">
    <property type="entry name" value="PLC-like phosphodiesterases"/>
    <property type="match status" value="1"/>
</dbReference>
<name>A0A7W7VFB8_9PSEU</name>
<dbReference type="GO" id="GO:0006629">
    <property type="term" value="P:lipid metabolic process"/>
    <property type="evidence" value="ECO:0007669"/>
    <property type="project" value="InterPro"/>
</dbReference>